<reference evidence="1" key="5">
    <citation type="journal article" date="2021" name="G3 (Bethesda)">
        <title>Aegilops tauschii genome assembly Aet v5.0 features greater sequence contiguity and improved annotation.</title>
        <authorList>
            <person name="Wang L."/>
            <person name="Zhu T."/>
            <person name="Rodriguez J.C."/>
            <person name="Deal K.R."/>
            <person name="Dubcovsky J."/>
            <person name="McGuire P.E."/>
            <person name="Lux T."/>
            <person name="Spannagl M."/>
            <person name="Mayer K.F.X."/>
            <person name="Baldrich P."/>
            <person name="Meyers B.C."/>
            <person name="Huo N."/>
            <person name="Gu Y.Q."/>
            <person name="Zhou H."/>
            <person name="Devos K.M."/>
            <person name="Bennetzen J.L."/>
            <person name="Unver T."/>
            <person name="Budak H."/>
            <person name="Gulick P.J."/>
            <person name="Galiba G."/>
            <person name="Kalapos B."/>
            <person name="Nelson D.R."/>
            <person name="Li P."/>
            <person name="You F.M."/>
            <person name="Luo M.C."/>
            <person name="Dvorak J."/>
        </authorList>
    </citation>
    <scope>NUCLEOTIDE SEQUENCE [LARGE SCALE GENOMIC DNA]</scope>
    <source>
        <strain evidence="1">cv. AL8/78</strain>
    </source>
</reference>
<reference evidence="2" key="1">
    <citation type="journal article" date="2014" name="Science">
        <title>Ancient hybridizations among the ancestral genomes of bread wheat.</title>
        <authorList>
            <consortium name="International Wheat Genome Sequencing Consortium,"/>
            <person name="Marcussen T."/>
            <person name="Sandve S.R."/>
            <person name="Heier L."/>
            <person name="Spannagl M."/>
            <person name="Pfeifer M."/>
            <person name="Jakobsen K.S."/>
            <person name="Wulff B.B."/>
            <person name="Steuernagel B."/>
            <person name="Mayer K.F."/>
            <person name="Olsen O.A."/>
        </authorList>
    </citation>
    <scope>NUCLEOTIDE SEQUENCE [LARGE SCALE GENOMIC DNA]</scope>
    <source>
        <strain evidence="2">cv. AL8/78</strain>
    </source>
</reference>
<reference evidence="2" key="2">
    <citation type="journal article" date="2017" name="Nat. Plants">
        <title>The Aegilops tauschii genome reveals multiple impacts of transposons.</title>
        <authorList>
            <person name="Zhao G."/>
            <person name="Zou C."/>
            <person name="Li K."/>
            <person name="Wang K."/>
            <person name="Li T."/>
            <person name="Gao L."/>
            <person name="Zhang X."/>
            <person name="Wang H."/>
            <person name="Yang Z."/>
            <person name="Liu X."/>
            <person name="Jiang W."/>
            <person name="Mao L."/>
            <person name="Kong X."/>
            <person name="Jiao Y."/>
            <person name="Jia J."/>
        </authorList>
    </citation>
    <scope>NUCLEOTIDE SEQUENCE [LARGE SCALE GENOMIC DNA]</scope>
    <source>
        <strain evidence="2">cv. AL8/78</strain>
    </source>
</reference>
<reference evidence="1" key="4">
    <citation type="submission" date="2019-03" db="UniProtKB">
        <authorList>
            <consortium name="EnsemblPlants"/>
        </authorList>
    </citation>
    <scope>IDENTIFICATION</scope>
</reference>
<sequence>MFADMFFFTYQCWALRTQLLGCGGSAFKVTDGGYLRFIIQGTGLQ</sequence>
<organism evidence="1 2">
    <name type="scientific">Aegilops tauschii subsp. strangulata</name>
    <name type="common">Goatgrass</name>
    <dbReference type="NCBI Taxonomy" id="200361"/>
    <lineage>
        <taxon>Eukaryota</taxon>
        <taxon>Viridiplantae</taxon>
        <taxon>Streptophyta</taxon>
        <taxon>Embryophyta</taxon>
        <taxon>Tracheophyta</taxon>
        <taxon>Spermatophyta</taxon>
        <taxon>Magnoliopsida</taxon>
        <taxon>Liliopsida</taxon>
        <taxon>Poales</taxon>
        <taxon>Poaceae</taxon>
        <taxon>BOP clade</taxon>
        <taxon>Pooideae</taxon>
        <taxon>Triticodae</taxon>
        <taxon>Triticeae</taxon>
        <taxon>Triticinae</taxon>
        <taxon>Aegilops</taxon>
    </lineage>
</organism>
<name>A0A453R335_AEGTS</name>
<evidence type="ECO:0000313" key="1">
    <source>
        <dbReference type="EnsemblPlants" id="AET7Gv20441200.25"/>
    </source>
</evidence>
<protein>
    <submittedName>
        <fullName evidence="1">Uncharacterized protein</fullName>
    </submittedName>
</protein>
<reference evidence="1" key="3">
    <citation type="journal article" date="2017" name="Nature">
        <title>Genome sequence of the progenitor of the wheat D genome Aegilops tauschii.</title>
        <authorList>
            <person name="Luo M.C."/>
            <person name="Gu Y.Q."/>
            <person name="Puiu D."/>
            <person name="Wang H."/>
            <person name="Twardziok S.O."/>
            <person name="Deal K.R."/>
            <person name="Huo N."/>
            <person name="Zhu T."/>
            <person name="Wang L."/>
            <person name="Wang Y."/>
            <person name="McGuire P.E."/>
            <person name="Liu S."/>
            <person name="Long H."/>
            <person name="Ramasamy R.K."/>
            <person name="Rodriguez J.C."/>
            <person name="Van S.L."/>
            <person name="Yuan L."/>
            <person name="Wang Z."/>
            <person name="Xia Z."/>
            <person name="Xiao L."/>
            <person name="Anderson O.D."/>
            <person name="Ouyang S."/>
            <person name="Liang Y."/>
            <person name="Zimin A.V."/>
            <person name="Pertea G."/>
            <person name="Qi P."/>
            <person name="Bennetzen J.L."/>
            <person name="Dai X."/>
            <person name="Dawson M.W."/>
            <person name="Muller H.G."/>
            <person name="Kugler K."/>
            <person name="Rivarola-Duarte L."/>
            <person name="Spannagl M."/>
            <person name="Mayer K.F.X."/>
            <person name="Lu F.H."/>
            <person name="Bevan M.W."/>
            <person name="Leroy P."/>
            <person name="Li P."/>
            <person name="You F.M."/>
            <person name="Sun Q."/>
            <person name="Liu Z."/>
            <person name="Lyons E."/>
            <person name="Wicker T."/>
            <person name="Salzberg S.L."/>
            <person name="Devos K.M."/>
            <person name="Dvorak J."/>
        </authorList>
    </citation>
    <scope>NUCLEOTIDE SEQUENCE [LARGE SCALE GENOMIC DNA]</scope>
    <source>
        <strain evidence="1">cv. AL8/78</strain>
    </source>
</reference>
<keyword evidence="2" id="KW-1185">Reference proteome</keyword>
<dbReference type="Proteomes" id="UP000015105">
    <property type="component" value="Chromosome 7D"/>
</dbReference>
<evidence type="ECO:0000313" key="2">
    <source>
        <dbReference type="Proteomes" id="UP000015105"/>
    </source>
</evidence>
<dbReference type="EnsemblPlants" id="AET7Gv20441200.25">
    <property type="protein sequence ID" value="AET7Gv20441200.25"/>
    <property type="gene ID" value="AET7Gv20441200"/>
</dbReference>
<dbReference type="Gramene" id="AET7Gv20441200.25">
    <property type="protein sequence ID" value="AET7Gv20441200.25"/>
    <property type="gene ID" value="AET7Gv20441200"/>
</dbReference>
<proteinExistence type="predicted"/>
<dbReference type="AlphaFoldDB" id="A0A453R335"/>
<accession>A0A453R335</accession>